<accession>A0A7W9SLG5</accession>
<dbReference type="Proteomes" id="UP000520814">
    <property type="component" value="Unassembled WGS sequence"/>
</dbReference>
<reference evidence="7 8" key="1">
    <citation type="submission" date="2020-08" db="EMBL/GenBank/DDBJ databases">
        <title>Genomic Encyclopedia of Type Strains, Phase IV (KMG-IV): sequencing the most valuable type-strain genomes for metagenomic binning, comparative biology and taxonomic classification.</title>
        <authorList>
            <person name="Goeker M."/>
        </authorList>
    </citation>
    <scope>NUCLEOTIDE SEQUENCE [LARGE SCALE GENOMIC DNA]</scope>
    <source>
        <strain evidence="7 8">DSM 23562</strain>
    </source>
</reference>
<feature type="chain" id="PRO_5031262509" evidence="5">
    <location>
        <begin position="26"/>
        <end position="982"/>
    </location>
</feature>
<name>A0A7W9SLG5_ARMRO</name>
<dbReference type="PROSITE" id="PS51007">
    <property type="entry name" value="CYTC"/>
    <property type="match status" value="1"/>
</dbReference>
<dbReference type="InterPro" id="IPR022655">
    <property type="entry name" value="DUF1553"/>
</dbReference>
<dbReference type="EMBL" id="JACHGW010000001">
    <property type="protein sequence ID" value="MBB6048800.1"/>
    <property type="molecule type" value="Genomic_DNA"/>
</dbReference>
<dbReference type="InterPro" id="IPR009056">
    <property type="entry name" value="Cyt_c-like_dom"/>
</dbReference>
<feature type="domain" description="Cytochrome c" evidence="6">
    <location>
        <begin position="25"/>
        <end position="107"/>
    </location>
</feature>
<keyword evidence="5" id="KW-0732">Signal</keyword>
<sequence length="982" mass="108097">MSKQVFCAVSVLAPLLGALSLPAPGQSQSGTQAFESKVRPTLLAKCVSCHGPKQQLGNLRLDQAISAEQARKLVASVAYTGALKMPPSGKLPADELAALTGWAAAGAPWPSATKSPSKPAGTFWAFVPPKTPALPKVKARWWAQNPLDTFVLAKLEAKGLKPAPPADRRTLIRRATFDLTGLPPTPQEIDAFLADTQPGAFARVLDRLLASPAYGERWGRHWLDVARYADSNGVDENLVYANAWRYRDWVIKAVNADKPIDRFIQEQLAGDLIPGAGDDGIVATGYLALGPKMLAEDDPVKQELDIIDEQVDTLGKTFIGLTIGCARCHDHKFDPIPARDYYALAGIFKSTKTMLNFKNMADWNERPLAPKEEQEKLAAIEAQIKTRRDEANKKREAAEKTLLAQVRPQTAAYEKAARQLLATQKAATALTATIPTPGGVPPVGALVREAEDFTQGNVLKDKGGFGKEIGVLVNAGEYPNRTEYELSVPTAGPYQLDLRYASGDPRPIRIYVNGALVASTAAGKVTGGFYPQHQQWFAEGVFALKAGVNTIKLERDNYFPHIDKLLLVARPDLPLTQSLETVAADSGLIPELVAELAERIKDDKEIRLELPDKPDRLFPKDVQAELKRLDDERMALEKSRPDLPRAMAVSEGTPTNLKVHLRGNYLTLGEECARRFPTAISGENQPALPMTSSGRLELAQWLTDPKNPLTARVFVNRVWRWRFGRGIVGSVDNFGALGDLPTHPELLDWLATTFVKDDAWSLKKLHKRLMLTNTYQMSGQFDKNAAALDPDNRLLWRFPRQRLEAEAIRDSILAVAGTLDKTMGGTLLTFRPRQYVTSTANADPVKYDSRRRAVYLPVVRSALYDVYTAFDFGDPTVMNGDRPSTTVAPQALFMLNSAVVLSATKAQSEALLKQPELDDEARIRQLYLTCYGRPATLAEVLRAFDFLARFEAAYAKSPNPRLSAWQSLCKSLIAANEFLYVD</sequence>
<dbReference type="PANTHER" id="PTHR35889">
    <property type="entry name" value="CYCLOINULO-OLIGOSACCHARIDE FRUCTANOTRANSFERASE-RELATED"/>
    <property type="match status" value="1"/>
</dbReference>
<evidence type="ECO:0000256" key="1">
    <source>
        <dbReference type="ARBA" id="ARBA00022617"/>
    </source>
</evidence>
<gene>
    <name evidence="7" type="ORF">HNQ39_000562</name>
</gene>
<dbReference type="Gene3D" id="2.60.120.260">
    <property type="entry name" value="Galactose-binding domain-like"/>
    <property type="match status" value="1"/>
</dbReference>
<dbReference type="Pfam" id="PF07587">
    <property type="entry name" value="PSD1"/>
    <property type="match status" value="1"/>
</dbReference>
<evidence type="ECO:0000256" key="3">
    <source>
        <dbReference type="ARBA" id="ARBA00023004"/>
    </source>
</evidence>
<protein>
    <submittedName>
        <fullName evidence="7">Cytochrome c553</fullName>
    </submittedName>
</protein>
<dbReference type="InterPro" id="IPR036909">
    <property type="entry name" value="Cyt_c-like_dom_sf"/>
</dbReference>
<evidence type="ECO:0000256" key="2">
    <source>
        <dbReference type="ARBA" id="ARBA00022723"/>
    </source>
</evidence>
<dbReference type="AlphaFoldDB" id="A0A7W9SLG5"/>
<dbReference type="SUPFAM" id="SSF46626">
    <property type="entry name" value="Cytochrome c"/>
    <property type="match status" value="1"/>
</dbReference>
<dbReference type="RefSeq" id="WP_184192428.1">
    <property type="nucleotide sequence ID" value="NZ_JACHGW010000001.1"/>
</dbReference>
<dbReference type="SUPFAM" id="SSF49785">
    <property type="entry name" value="Galactose-binding domain-like"/>
    <property type="match status" value="1"/>
</dbReference>
<dbReference type="GO" id="GO:0020037">
    <property type="term" value="F:heme binding"/>
    <property type="evidence" value="ECO:0007669"/>
    <property type="project" value="InterPro"/>
</dbReference>
<evidence type="ECO:0000256" key="4">
    <source>
        <dbReference type="PROSITE-ProRule" id="PRU00433"/>
    </source>
</evidence>
<dbReference type="GO" id="GO:0046872">
    <property type="term" value="F:metal ion binding"/>
    <property type="evidence" value="ECO:0007669"/>
    <property type="project" value="UniProtKB-KW"/>
</dbReference>
<keyword evidence="8" id="KW-1185">Reference proteome</keyword>
<keyword evidence="1 4" id="KW-0349">Heme</keyword>
<keyword evidence="3 4" id="KW-0408">Iron</keyword>
<proteinExistence type="predicted"/>
<evidence type="ECO:0000256" key="5">
    <source>
        <dbReference type="SAM" id="SignalP"/>
    </source>
</evidence>
<dbReference type="GO" id="GO:0009055">
    <property type="term" value="F:electron transfer activity"/>
    <property type="evidence" value="ECO:0007669"/>
    <property type="project" value="InterPro"/>
</dbReference>
<comment type="caution">
    <text evidence="7">The sequence shown here is derived from an EMBL/GenBank/DDBJ whole genome shotgun (WGS) entry which is preliminary data.</text>
</comment>
<feature type="signal peptide" evidence="5">
    <location>
        <begin position="1"/>
        <end position="25"/>
    </location>
</feature>
<dbReference type="PANTHER" id="PTHR35889:SF3">
    <property type="entry name" value="F-BOX DOMAIN-CONTAINING PROTEIN"/>
    <property type="match status" value="1"/>
</dbReference>
<evidence type="ECO:0000259" key="6">
    <source>
        <dbReference type="PROSITE" id="PS51007"/>
    </source>
</evidence>
<keyword evidence="2 4" id="KW-0479">Metal-binding</keyword>
<dbReference type="Pfam" id="PF07583">
    <property type="entry name" value="PSCyt2"/>
    <property type="match status" value="1"/>
</dbReference>
<dbReference type="InterPro" id="IPR008979">
    <property type="entry name" value="Galactose-bd-like_sf"/>
</dbReference>
<evidence type="ECO:0000313" key="7">
    <source>
        <dbReference type="EMBL" id="MBB6048800.1"/>
    </source>
</evidence>
<dbReference type="InterPro" id="IPR011444">
    <property type="entry name" value="DUF1549"/>
</dbReference>
<organism evidence="7 8">
    <name type="scientific">Armatimonas rosea</name>
    <dbReference type="NCBI Taxonomy" id="685828"/>
    <lineage>
        <taxon>Bacteria</taxon>
        <taxon>Bacillati</taxon>
        <taxon>Armatimonadota</taxon>
        <taxon>Armatimonadia</taxon>
        <taxon>Armatimonadales</taxon>
        <taxon>Armatimonadaceae</taxon>
        <taxon>Armatimonas</taxon>
    </lineage>
</organism>
<evidence type="ECO:0000313" key="8">
    <source>
        <dbReference type="Proteomes" id="UP000520814"/>
    </source>
</evidence>